<evidence type="ECO:0000256" key="1">
    <source>
        <dbReference type="ARBA" id="ARBA00005156"/>
    </source>
</evidence>
<evidence type="ECO:0000313" key="8">
    <source>
        <dbReference type="EMBL" id="KAG9245998.1"/>
    </source>
</evidence>
<dbReference type="OrthoDB" id="1930760at2759"/>
<comment type="pathway">
    <text evidence="1">Protein modification; peptidyl-diphthamide biosynthesis.</text>
</comment>
<protein>
    <recommendedName>
        <fullName evidence="6">methylated diphthine methylhydrolase</fullName>
        <ecNumber evidence="6">3.1.1.97</ecNumber>
    </recommendedName>
</protein>
<comment type="caution">
    <text evidence="8">The sequence shown here is derived from an EMBL/GenBank/DDBJ whole genome shotgun (WGS) entry which is preliminary data.</text>
</comment>
<dbReference type="Proteomes" id="UP000887226">
    <property type="component" value="Unassembled WGS sequence"/>
</dbReference>
<keyword evidence="3" id="KW-0677">Repeat</keyword>
<name>A0A9P8CG92_9HELO</name>
<keyword evidence="2" id="KW-0853">WD repeat</keyword>
<dbReference type="EMBL" id="MU253821">
    <property type="protein sequence ID" value="KAG9245998.1"/>
    <property type="molecule type" value="Genomic_DNA"/>
</dbReference>
<sequence>MDVRKHGKGTIPLSKVVLDLPPSCIEFVPWLDVANPNGKWFVLGTYELQKEEFDEAKSSGPQSRNGSLILFKLEDGKAIQVDSVLTGSAVLDLHFVPGTQAFAATDSTGGIKIFELEETAGDTSFSLKERFHHQVFPVEDDILILSFTWYPFGGQNPPSLAITLSTGAIHVIRFTSWSFESYLSEHGPLHEHTQKAECCAWSPYSKDPTQPSLLFTGGDDVRESSLLIAQLPHIKPNVEYDFEELVRPQAMKMRPHESGLTAILPLPGSCFSDTKPILLTGGYDGYIKVYAPLGDTFSNRPKILAELEIGGGVWKLKLMNYEMERTAQTGRYRILASCMHAGSRVLDVVNMESQWMIKILGAVGHDLNYASDFQPRDDSVPIETAHLHTIFEKERVCVSTSFYDRLLCVWKFDPSLGYKEDA</sequence>
<keyword evidence="4" id="KW-0378">Hydrolase</keyword>
<evidence type="ECO:0000256" key="6">
    <source>
        <dbReference type="ARBA" id="ARBA00039131"/>
    </source>
</evidence>
<evidence type="ECO:0000256" key="2">
    <source>
        <dbReference type="ARBA" id="ARBA00022574"/>
    </source>
</evidence>
<dbReference type="InterPro" id="IPR052415">
    <property type="entry name" value="Diphthine_MTase"/>
</dbReference>
<proteinExistence type="inferred from homology"/>
<dbReference type="EC" id="3.1.1.97" evidence="6"/>
<evidence type="ECO:0000256" key="7">
    <source>
        <dbReference type="ARBA" id="ARBA00047551"/>
    </source>
</evidence>
<dbReference type="PANTHER" id="PTHR46042">
    <property type="entry name" value="DIPHTHINE METHYLTRANSFERASE"/>
    <property type="match status" value="1"/>
</dbReference>
<gene>
    <name evidence="8" type="ORF">BJ878DRAFT_319539</name>
</gene>
<evidence type="ECO:0000313" key="9">
    <source>
        <dbReference type="Proteomes" id="UP000887226"/>
    </source>
</evidence>
<dbReference type="AlphaFoldDB" id="A0A9P8CG92"/>
<dbReference type="InterPro" id="IPR001680">
    <property type="entry name" value="WD40_rpt"/>
</dbReference>
<evidence type="ECO:0000256" key="5">
    <source>
        <dbReference type="ARBA" id="ARBA00038092"/>
    </source>
</evidence>
<comment type="similarity">
    <text evidence="5">Belongs to the DPH7 family.</text>
</comment>
<evidence type="ECO:0000256" key="4">
    <source>
        <dbReference type="ARBA" id="ARBA00022801"/>
    </source>
</evidence>
<dbReference type="PANTHER" id="PTHR46042:SF1">
    <property type="entry name" value="DIPHTHINE METHYLTRANSFERASE"/>
    <property type="match status" value="1"/>
</dbReference>
<dbReference type="SUPFAM" id="SSF50978">
    <property type="entry name" value="WD40 repeat-like"/>
    <property type="match status" value="1"/>
</dbReference>
<dbReference type="Pfam" id="PF00400">
    <property type="entry name" value="WD40"/>
    <property type="match status" value="1"/>
</dbReference>
<dbReference type="GO" id="GO:0017183">
    <property type="term" value="P:protein histidyl modification to diphthamide"/>
    <property type="evidence" value="ECO:0007669"/>
    <property type="project" value="TreeGrafter"/>
</dbReference>
<reference evidence="8" key="1">
    <citation type="journal article" date="2021" name="IMA Fungus">
        <title>Genomic characterization of three marine fungi, including Emericellopsis atlantica sp. nov. with signatures of a generalist lifestyle and marine biomass degradation.</title>
        <authorList>
            <person name="Hagestad O.C."/>
            <person name="Hou L."/>
            <person name="Andersen J.H."/>
            <person name="Hansen E.H."/>
            <person name="Altermark B."/>
            <person name="Li C."/>
            <person name="Kuhnert E."/>
            <person name="Cox R.J."/>
            <person name="Crous P.W."/>
            <person name="Spatafora J.W."/>
            <person name="Lail K."/>
            <person name="Amirebrahimi M."/>
            <person name="Lipzen A."/>
            <person name="Pangilinan J."/>
            <person name="Andreopoulos W."/>
            <person name="Hayes R.D."/>
            <person name="Ng V."/>
            <person name="Grigoriev I.V."/>
            <person name="Jackson S.A."/>
            <person name="Sutton T.D.S."/>
            <person name="Dobson A.D.W."/>
            <person name="Rama T."/>
        </authorList>
    </citation>
    <scope>NUCLEOTIDE SEQUENCE</scope>
    <source>
        <strain evidence="8">TRa3180A</strain>
    </source>
</reference>
<evidence type="ECO:0000256" key="3">
    <source>
        <dbReference type="ARBA" id="ARBA00022737"/>
    </source>
</evidence>
<organism evidence="8 9">
    <name type="scientific">Calycina marina</name>
    <dbReference type="NCBI Taxonomy" id="1763456"/>
    <lineage>
        <taxon>Eukaryota</taxon>
        <taxon>Fungi</taxon>
        <taxon>Dikarya</taxon>
        <taxon>Ascomycota</taxon>
        <taxon>Pezizomycotina</taxon>
        <taxon>Leotiomycetes</taxon>
        <taxon>Helotiales</taxon>
        <taxon>Pezizellaceae</taxon>
        <taxon>Calycina</taxon>
    </lineage>
</organism>
<comment type="catalytic activity">
    <reaction evidence="7">
        <text>diphthine methyl ester-[translation elongation factor 2] + H2O = diphthine-[translation elongation factor 2] + methanol + H(+)</text>
        <dbReference type="Rhea" id="RHEA:42656"/>
        <dbReference type="Rhea" id="RHEA-COMP:10172"/>
        <dbReference type="Rhea" id="RHEA-COMP:10173"/>
        <dbReference type="ChEBI" id="CHEBI:15377"/>
        <dbReference type="ChEBI" id="CHEBI:15378"/>
        <dbReference type="ChEBI" id="CHEBI:17790"/>
        <dbReference type="ChEBI" id="CHEBI:79005"/>
        <dbReference type="ChEBI" id="CHEBI:82696"/>
        <dbReference type="EC" id="3.1.1.97"/>
    </reaction>
</comment>
<dbReference type="Gene3D" id="2.130.10.10">
    <property type="entry name" value="YVTN repeat-like/Quinoprotein amine dehydrogenase"/>
    <property type="match status" value="1"/>
</dbReference>
<dbReference type="InterPro" id="IPR015943">
    <property type="entry name" value="WD40/YVTN_repeat-like_dom_sf"/>
</dbReference>
<dbReference type="GO" id="GO:0005737">
    <property type="term" value="C:cytoplasm"/>
    <property type="evidence" value="ECO:0007669"/>
    <property type="project" value="TreeGrafter"/>
</dbReference>
<dbReference type="GO" id="GO:0061685">
    <property type="term" value="F:diphthine methylesterase activity"/>
    <property type="evidence" value="ECO:0007669"/>
    <property type="project" value="UniProtKB-EC"/>
</dbReference>
<keyword evidence="9" id="KW-1185">Reference proteome</keyword>
<dbReference type="InterPro" id="IPR036322">
    <property type="entry name" value="WD40_repeat_dom_sf"/>
</dbReference>
<accession>A0A9P8CG92</accession>